<dbReference type="Proteomes" id="UP000293854">
    <property type="component" value="Unassembled WGS sequence"/>
</dbReference>
<keyword evidence="4 8" id="KW-0819">tRNA processing</keyword>
<comment type="function">
    <text evidence="8">Ligates lysine onto the cytidine present at position 34 of the AUA codon-specific tRNA(Ile) that contains the anticodon CAU, in an ATP-dependent manner. Cytidine is converted to lysidine, thus changing the amino acid specificity of the tRNA from methionine to isoleucine.</text>
</comment>
<dbReference type="Pfam" id="PF11734">
    <property type="entry name" value="TilS_C"/>
    <property type="match status" value="1"/>
</dbReference>
<organism evidence="10 13">
    <name type="scientific">Staphylococcus condimenti</name>
    <dbReference type="NCBI Taxonomy" id="70255"/>
    <lineage>
        <taxon>Bacteria</taxon>
        <taxon>Bacillati</taxon>
        <taxon>Bacillota</taxon>
        <taxon>Bacilli</taxon>
        <taxon>Bacillales</taxon>
        <taxon>Staphylococcaceae</taxon>
        <taxon>Staphylococcus</taxon>
    </lineage>
</organism>
<dbReference type="NCBIfam" id="TIGR02433">
    <property type="entry name" value="lysidine_TilS_C"/>
    <property type="match status" value="1"/>
</dbReference>
<dbReference type="SMART" id="SM00977">
    <property type="entry name" value="TilS_C"/>
    <property type="match status" value="1"/>
</dbReference>
<dbReference type="Pfam" id="PF01171">
    <property type="entry name" value="ATP_bind_3"/>
    <property type="match status" value="1"/>
</dbReference>
<dbReference type="InterPro" id="IPR012795">
    <property type="entry name" value="tRNA_Ile_lys_synt_N"/>
</dbReference>
<comment type="catalytic activity">
    <reaction evidence="7 8">
        <text>cytidine(34) in tRNA(Ile2) + L-lysine + ATP = lysidine(34) in tRNA(Ile2) + AMP + diphosphate + H(+)</text>
        <dbReference type="Rhea" id="RHEA:43744"/>
        <dbReference type="Rhea" id="RHEA-COMP:10625"/>
        <dbReference type="Rhea" id="RHEA-COMP:10670"/>
        <dbReference type="ChEBI" id="CHEBI:15378"/>
        <dbReference type="ChEBI" id="CHEBI:30616"/>
        <dbReference type="ChEBI" id="CHEBI:32551"/>
        <dbReference type="ChEBI" id="CHEBI:33019"/>
        <dbReference type="ChEBI" id="CHEBI:82748"/>
        <dbReference type="ChEBI" id="CHEBI:83665"/>
        <dbReference type="ChEBI" id="CHEBI:456215"/>
        <dbReference type="EC" id="6.3.4.19"/>
    </reaction>
</comment>
<dbReference type="Gene3D" id="3.40.50.620">
    <property type="entry name" value="HUPs"/>
    <property type="match status" value="1"/>
</dbReference>
<evidence type="ECO:0000313" key="10">
    <source>
        <dbReference type="EMBL" id="QQS82522.1"/>
    </source>
</evidence>
<dbReference type="InterPro" id="IPR011063">
    <property type="entry name" value="TilS/TtcA_N"/>
</dbReference>
<dbReference type="GO" id="GO:0005737">
    <property type="term" value="C:cytoplasm"/>
    <property type="evidence" value="ECO:0007669"/>
    <property type="project" value="UniProtKB-SubCell"/>
</dbReference>
<keyword evidence="5" id="KW-0547">Nucleotide-binding</keyword>
<evidence type="ECO:0000313" key="11">
    <source>
        <dbReference type="EMBL" id="RZI03811.1"/>
    </source>
</evidence>
<sequence>MNIYTQGWTENDHLAIAVSTGVDSMVLLDVLTTEFAHTYQKLTVLHVNHGIREASKEEEQFIRDYCKKHQLPLAVHHLDLSELTAQGKSIQNTAREQRYDWFQTHMKAIDANVLVTAHHQDDQLETIFYRIMTGRSTRSPLGMSVQEVRAGFKLVRPLLNVTKKDIKHYQATKEVPYYEDASNADNHYVRNDIRNRILPEIDENPQLDVSQLLKLKQWHDAQFQQLQDVADRFIQEKTKGEQESITIDRNEFNQLTHSQKTTVMDKLLNKWTRNQPISEHAYYEWFAQLDSSVAQAVIYSTDKWNIQIVYDKFIIMGYTDADLTPKRITQSGHYQFGTYQIIIDETIEDADLPIVVRVRQSGDRFALPQNGGHQKVNRLMINRKVPGYERDRLPILLNKQGEIVAVGTFYTAPNYEKKLEITNLGV</sequence>
<dbReference type="EMBL" id="RQTE01000046">
    <property type="protein sequence ID" value="RZI03811.1"/>
    <property type="molecule type" value="Genomic_DNA"/>
</dbReference>
<dbReference type="OrthoDB" id="9807403at2"/>
<evidence type="ECO:0000259" key="9">
    <source>
        <dbReference type="SMART" id="SM00977"/>
    </source>
</evidence>
<dbReference type="InterPro" id="IPR012094">
    <property type="entry name" value="tRNA_Ile_lys_synt"/>
</dbReference>
<comment type="caution">
    <text evidence="8">Lacks conserved residue(s) required for the propagation of feature annotation.</text>
</comment>
<dbReference type="EMBL" id="CP068073">
    <property type="protein sequence ID" value="QQS82522.1"/>
    <property type="molecule type" value="Genomic_DNA"/>
</dbReference>
<dbReference type="RefSeq" id="WP_047132172.1">
    <property type="nucleotide sequence ID" value="NZ_CP015114.1"/>
</dbReference>
<evidence type="ECO:0000313" key="13">
    <source>
        <dbReference type="Proteomes" id="UP000595942"/>
    </source>
</evidence>
<evidence type="ECO:0000256" key="2">
    <source>
        <dbReference type="ARBA" id="ARBA00022490"/>
    </source>
</evidence>
<keyword evidence="3 8" id="KW-0436">Ligase</keyword>
<dbReference type="InterPro" id="IPR014729">
    <property type="entry name" value="Rossmann-like_a/b/a_fold"/>
</dbReference>
<evidence type="ECO:0000256" key="1">
    <source>
        <dbReference type="ARBA" id="ARBA00004496"/>
    </source>
</evidence>
<feature type="domain" description="Lysidine-tRNA(Ile) synthetase C-terminal" evidence="9">
    <location>
        <begin position="354"/>
        <end position="421"/>
    </location>
</feature>
<dbReference type="GO" id="GO:0005524">
    <property type="term" value="F:ATP binding"/>
    <property type="evidence" value="ECO:0007669"/>
    <property type="project" value="UniProtKB-KW"/>
</dbReference>
<keyword evidence="6" id="KW-0067">ATP-binding</keyword>
<dbReference type="KEGG" id="scv:A4G25_06945"/>
<comment type="similarity">
    <text evidence="8">Belongs to the tRNA(Ile)-lysidine synthase family.</text>
</comment>
<evidence type="ECO:0000256" key="4">
    <source>
        <dbReference type="ARBA" id="ARBA00022694"/>
    </source>
</evidence>
<dbReference type="GO" id="GO:0006400">
    <property type="term" value="P:tRNA modification"/>
    <property type="evidence" value="ECO:0007669"/>
    <property type="project" value="UniProtKB-UniRule"/>
</dbReference>
<dbReference type="PANTHER" id="PTHR43033:SF1">
    <property type="entry name" value="TRNA(ILE)-LYSIDINE SYNTHASE-RELATED"/>
    <property type="match status" value="1"/>
</dbReference>
<evidence type="ECO:0000256" key="7">
    <source>
        <dbReference type="ARBA" id="ARBA00048539"/>
    </source>
</evidence>
<dbReference type="PANTHER" id="PTHR43033">
    <property type="entry name" value="TRNA(ILE)-LYSIDINE SYNTHASE-RELATED"/>
    <property type="match status" value="1"/>
</dbReference>
<evidence type="ECO:0000256" key="8">
    <source>
        <dbReference type="HAMAP-Rule" id="MF_01161"/>
    </source>
</evidence>
<keyword evidence="13" id="KW-1185">Reference proteome</keyword>
<dbReference type="SUPFAM" id="SSF52402">
    <property type="entry name" value="Adenine nucleotide alpha hydrolases-like"/>
    <property type="match status" value="1"/>
</dbReference>
<gene>
    <name evidence="8 10" type="primary">tilS</name>
    <name evidence="11" type="ORF">EIG99_02395</name>
    <name evidence="10" type="ORF">I6J05_11585</name>
</gene>
<keyword evidence="2 8" id="KW-0963">Cytoplasm</keyword>
<reference evidence="11 12" key="1">
    <citation type="submission" date="2018-11" db="EMBL/GenBank/DDBJ databases">
        <title>Genomic profiling of Staphylococcus species from a Poultry farm system in KwaZulu-Natal, South Africa.</title>
        <authorList>
            <person name="Amoako D.G."/>
            <person name="Somboro A.M."/>
            <person name="Abia A.L.K."/>
            <person name="Bester L.A."/>
            <person name="Essack S.Y."/>
        </authorList>
    </citation>
    <scope>NUCLEOTIDE SEQUENCE [LARGE SCALE GENOMIC DNA]</scope>
    <source>
        <strain evidence="11 12">SA11</strain>
    </source>
</reference>
<reference evidence="10 13" key="2">
    <citation type="submission" date="2021-01" db="EMBL/GenBank/DDBJ databases">
        <title>FDA dAtabase for Regulatory Grade micrObial Sequences (FDA-ARGOS): Supporting development and validation of Infectious Disease Dx tests.</title>
        <authorList>
            <person name="Sproer C."/>
            <person name="Gronow S."/>
            <person name="Severitt S."/>
            <person name="Schroder I."/>
            <person name="Tallon L."/>
            <person name="Sadzewicz L."/>
            <person name="Zhao X."/>
            <person name="Boylan J."/>
            <person name="Ott S."/>
            <person name="Bowen H."/>
            <person name="Vavikolanu K."/>
            <person name="Mehta A."/>
            <person name="Aluvathingal J."/>
            <person name="Nadendla S."/>
            <person name="Lowell S."/>
            <person name="Myers T."/>
            <person name="Yan Y."/>
            <person name="Sichtig H."/>
        </authorList>
    </citation>
    <scope>NUCLEOTIDE SEQUENCE [LARGE SCALE GENOMIC DNA]</scope>
    <source>
        <strain evidence="10 13">FDAARGOS_1148</strain>
    </source>
</reference>
<dbReference type="InterPro" id="IPR012796">
    <property type="entry name" value="Lysidine-tRNA-synth_C"/>
</dbReference>
<evidence type="ECO:0000256" key="3">
    <source>
        <dbReference type="ARBA" id="ARBA00022598"/>
    </source>
</evidence>
<accession>A0A143PB55</accession>
<dbReference type="SUPFAM" id="SSF56037">
    <property type="entry name" value="PheT/TilS domain"/>
    <property type="match status" value="1"/>
</dbReference>
<dbReference type="CDD" id="cd01992">
    <property type="entry name" value="TilS_N"/>
    <property type="match status" value="1"/>
</dbReference>
<dbReference type="EC" id="6.3.4.19" evidence="8"/>
<evidence type="ECO:0000256" key="6">
    <source>
        <dbReference type="ARBA" id="ARBA00022840"/>
    </source>
</evidence>
<protein>
    <recommendedName>
        <fullName evidence="8">tRNA(Ile)-lysidine synthase</fullName>
        <ecNumber evidence="8">6.3.4.19</ecNumber>
    </recommendedName>
    <alternativeName>
        <fullName evidence="8">tRNA(Ile)-2-lysyl-cytidine synthase</fullName>
    </alternativeName>
    <alternativeName>
        <fullName evidence="8">tRNA(Ile)-lysidine synthetase</fullName>
    </alternativeName>
</protein>
<name>A0A143PB55_9STAP</name>
<evidence type="ECO:0000256" key="5">
    <source>
        <dbReference type="ARBA" id="ARBA00022741"/>
    </source>
</evidence>
<dbReference type="GO" id="GO:0032267">
    <property type="term" value="F:tRNA(Ile)-lysidine synthase activity"/>
    <property type="evidence" value="ECO:0007669"/>
    <property type="project" value="UniProtKB-EC"/>
</dbReference>
<evidence type="ECO:0000313" key="12">
    <source>
        <dbReference type="Proteomes" id="UP000293854"/>
    </source>
</evidence>
<comment type="subcellular location">
    <subcellularLocation>
        <location evidence="1 8">Cytoplasm</location>
    </subcellularLocation>
</comment>
<dbReference type="AlphaFoldDB" id="A0A143PB55"/>
<dbReference type="NCBIfam" id="TIGR02432">
    <property type="entry name" value="lysidine_TilS_N"/>
    <property type="match status" value="1"/>
</dbReference>
<dbReference type="Proteomes" id="UP000595942">
    <property type="component" value="Chromosome"/>
</dbReference>
<proteinExistence type="inferred from homology"/>
<dbReference type="HAMAP" id="MF_01161">
    <property type="entry name" value="tRNA_Ile_lys_synt"/>
    <property type="match status" value="1"/>
</dbReference>